<keyword evidence="8" id="KW-0067">ATP-binding</keyword>
<keyword evidence="12" id="KW-1185">Reference proteome</keyword>
<feature type="domain" description="Inositol 1,3,4-trisphosphate 5/6-kinase ATP-grasp" evidence="10">
    <location>
        <begin position="13"/>
        <end position="108"/>
    </location>
</feature>
<comment type="similarity">
    <text evidence="2">Belongs to the ITPK1 family.</text>
</comment>
<dbReference type="Proteomes" id="UP000275408">
    <property type="component" value="Unassembled WGS sequence"/>
</dbReference>
<dbReference type="PANTHER" id="PTHR14217">
    <property type="entry name" value="INOSITOL-TETRAKISPHOSPHATE 1-KINASE"/>
    <property type="match status" value="1"/>
</dbReference>
<evidence type="ECO:0000256" key="9">
    <source>
        <dbReference type="ARBA" id="ARBA00022842"/>
    </source>
</evidence>
<name>A0A3M6U5H9_POCDA</name>
<dbReference type="OrthoDB" id="25308at2759"/>
<evidence type="ECO:0000256" key="8">
    <source>
        <dbReference type="ARBA" id="ARBA00022840"/>
    </source>
</evidence>
<dbReference type="GO" id="GO:0047325">
    <property type="term" value="F:inositol-3,4,5,6-tetrakisphosphate 1-kinase activity"/>
    <property type="evidence" value="ECO:0007669"/>
    <property type="project" value="InterPro"/>
</dbReference>
<dbReference type="EC" id="2.7.1.159" evidence="3"/>
<evidence type="ECO:0000256" key="1">
    <source>
        <dbReference type="ARBA" id="ARBA00001946"/>
    </source>
</evidence>
<sequence>MTTMFVFLSSAKEMKTIFFSSHDVSKPDSGSYLSELDNDDSDSTNSIGLDENLVLKLVRKLQPKLNLTMFGIDIVVEKGTGHHVVIDINYFPGYEGAPSFPVDFAKYVHDLLDKAHTTERTATSPIVLS</sequence>
<evidence type="ECO:0000313" key="11">
    <source>
        <dbReference type="EMBL" id="RMX48851.1"/>
    </source>
</evidence>
<proteinExistence type="inferred from homology"/>
<dbReference type="SUPFAM" id="SSF56059">
    <property type="entry name" value="Glutathione synthetase ATP-binding domain-like"/>
    <property type="match status" value="1"/>
</dbReference>
<comment type="caution">
    <text evidence="11">The sequence shown here is derived from an EMBL/GenBank/DDBJ whole genome shotgun (WGS) entry which is preliminary data.</text>
</comment>
<dbReference type="PANTHER" id="PTHR14217:SF1">
    <property type="entry name" value="INOSITOL-TETRAKISPHOSPHATE 1-KINASE"/>
    <property type="match status" value="1"/>
</dbReference>
<dbReference type="GO" id="GO:0005737">
    <property type="term" value="C:cytoplasm"/>
    <property type="evidence" value="ECO:0007669"/>
    <property type="project" value="TreeGrafter"/>
</dbReference>
<keyword evidence="6" id="KW-0547">Nucleotide-binding</keyword>
<dbReference type="GO" id="GO:0052725">
    <property type="term" value="F:inositol-1,3,4-trisphosphate 6-kinase activity"/>
    <property type="evidence" value="ECO:0007669"/>
    <property type="project" value="InterPro"/>
</dbReference>
<evidence type="ECO:0000256" key="3">
    <source>
        <dbReference type="ARBA" id="ARBA00012017"/>
    </source>
</evidence>
<dbReference type="Gene3D" id="3.30.470.20">
    <property type="entry name" value="ATP-grasp fold, B domain"/>
    <property type="match status" value="1"/>
</dbReference>
<evidence type="ECO:0000256" key="7">
    <source>
        <dbReference type="ARBA" id="ARBA00022777"/>
    </source>
</evidence>
<dbReference type="EMBL" id="RCHS01002227">
    <property type="protein sequence ID" value="RMX48851.1"/>
    <property type="molecule type" value="Genomic_DNA"/>
</dbReference>
<gene>
    <name evidence="11" type="ORF">pdam_00024124</name>
</gene>
<dbReference type="GO" id="GO:0000287">
    <property type="term" value="F:magnesium ion binding"/>
    <property type="evidence" value="ECO:0007669"/>
    <property type="project" value="InterPro"/>
</dbReference>
<keyword evidence="4" id="KW-0808">Transferase</keyword>
<reference evidence="11 12" key="1">
    <citation type="journal article" date="2018" name="Sci. Rep.">
        <title>Comparative analysis of the Pocillopora damicornis genome highlights role of immune system in coral evolution.</title>
        <authorList>
            <person name="Cunning R."/>
            <person name="Bay R.A."/>
            <person name="Gillette P."/>
            <person name="Baker A.C."/>
            <person name="Traylor-Knowles N."/>
        </authorList>
    </citation>
    <scope>NUCLEOTIDE SEQUENCE [LARGE SCALE GENOMIC DNA]</scope>
    <source>
        <strain evidence="11">RSMAS</strain>
        <tissue evidence="11">Whole animal</tissue>
    </source>
</reference>
<keyword evidence="7" id="KW-0418">Kinase</keyword>
<evidence type="ECO:0000256" key="4">
    <source>
        <dbReference type="ARBA" id="ARBA00022679"/>
    </source>
</evidence>
<keyword evidence="5" id="KW-0479">Metal-binding</keyword>
<dbReference type="STRING" id="46731.A0A3M6U5H9"/>
<organism evidence="11 12">
    <name type="scientific">Pocillopora damicornis</name>
    <name type="common">Cauliflower coral</name>
    <name type="synonym">Millepora damicornis</name>
    <dbReference type="NCBI Taxonomy" id="46731"/>
    <lineage>
        <taxon>Eukaryota</taxon>
        <taxon>Metazoa</taxon>
        <taxon>Cnidaria</taxon>
        <taxon>Anthozoa</taxon>
        <taxon>Hexacorallia</taxon>
        <taxon>Scleractinia</taxon>
        <taxon>Astrocoeniina</taxon>
        <taxon>Pocilloporidae</taxon>
        <taxon>Pocillopora</taxon>
    </lineage>
</organism>
<dbReference type="AlphaFoldDB" id="A0A3M6U5H9"/>
<evidence type="ECO:0000313" key="12">
    <source>
        <dbReference type="Proteomes" id="UP000275408"/>
    </source>
</evidence>
<evidence type="ECO:0000256" key="2">
    <source>
        <dbReference type="ARBA" id="ARBA00009601"/>
    </source>
</evidence>
<accession>A0A3M6U5H9</accession>
<dbReference type="GO" id="GO:0005524">
    <property type="term" value="F:ATP binding"/>
    <property type="evidence" value="ECO:0007669"/>
    <property type="project" value="UniProtKB-KW"/>
</dbReference>
<protein>
    <recommendedName>
        <fullName evidence="3">inositol-1,3,4-trisphosphate 5/6-kinase</fullName>
        <ecNumber evidence="3">2.7.1.159</ecNumber>
    </recommendedName>
</protein>
<dbReference type="GO" id="GO:0052726">
    <property type="term" value="F:inositol-1,3,4-trisphosphate 5-kinase activity"/>
    <property type="evidence" value="ECO:0007669"/>
    <property type="project" value="InterPro"/>
</dbReference>
<comment type="cofactor">
    <cofactor evidence="1">
        <name>Mg(2+)</name>
        <dbReference type="ChEBI" id="CHEBI:18420"/>
    </cofactor>
</comment>
<evidence type="ECO:0000256" key="5">
    <source>
        <dbReference type="ARBA" id="ARBA00022723"/>
    </source>
</evidence>
<dbReference type="InterPro" id="IPR040464">
    <property type="entry name" value="InsP(3)kin_ATP-grasp"/>
</dbReference>
<dbReference type="GO" id="GO:0032957">
    <property type="term" value="P:inositol trisphosphate metabolic process"/>
    <property type="evidence" value="ECO:0007669"/>
    <property type="project" value="InterPro"/>
</dbReference>
<evidence type="ECO:0000259" key="10">
    <source>
        <dbReference type="Pfam" id="PF05770"/>
    </source>
</evidence>
<evidence type="ECO:0000256" key="6">
    <source>
        <dbReference type="ARBA" id="ARBA00022741"/>
    </source>
</evidence>
<keyword evidence="9" id="KW-0460">Magnesium</keyword>
<dbReference type="Pfam" id="PF05770">
    <property type="entry name" value="Ins134_P3_kin"/>
    <property type="match status" value="1"/>
</dbReference>
<dbReference type="InterPro" id="IPR008656">
    <property type="entry name" value="Inositol_tetrakis-P_1-kinase"/>
</dbReference>